<proteinExistence type="predicted"/>
<accession>A0A914DEU7</accession>
<dbReference type="AlphaFoldDB" id="A0A914DEU7"/>
<dbReference type="WBParaSite" id="ACRNAN_scaffold24979.g23831.t1">
    <property type="protein sequence ID" value="ACRNAN_scaffold24979.g23831.t1"/>
    <property type="gene ID" value="ACRNAN_scaffold24979.g23831"/>
</dbReference>
<dbReference type="PANTHER" id="PTHR31751:SF42">
    <property type="entry name" value="PROTEIN CBG10204"/>
    <property type="match status" value="1"/>
</dbReference>
<evidence type="ECO:0000313" key="2">
    <source>
        <dbReference type="WBParaSite" id="ACRNAN_scaffold24979.g23831.t1"/>
    </source>
</evidence>
<evidence type="ECO:0000313" key="1">
    <source>
        <dbReference type="Proteomes" id="UP000887540"/>
    </source>
</evidence>
<dbReference type="PANTHER" id="PTHR31751">
    <property type="entry name" value="SI:CH211-108C17.2-RELATED-RELATED"/>
    <property type="match status" value="1"/>
</dbReference>
<protein>
    <submittedName>
        <fullName evidence="2">Uncharacterized protein</fullName>
    </submittedName>
</protein>
<keyword evidence="1" id="KW-1185">Reference proteome</keyword>
<sequence>MLGTETLSGNLAIVAAAQVAPVGHSNFNALFKAAKMLAISEAHFLRLSKWYVWPTVEDAYAMKQAHIIESLPELIDIAIDGQYDSPGFSSELCAVSAIEGTTKQIVDFAVVHKSETKMFLAEWSSTV</sequence>
<name>A0A914DEU7_9BILA</name>
<dbReference type="Proteomes" id="UP000887540">
    <property type="component" value="Unplaced"/>
</dbReference>
<reference evidence="2" key="1">
    <citation type="submission" date="2022-11" db="UniProtKB">
        <authorList>
            <consortium name="WormBaseParasite"/>
        </authorList>
    </citation>
    <scope>IDENTIFICATION</scope>
</reference>
<organism evidence="1 2">
    <name type="scientific">Acrobeloides nanus</name>
    <dbReference type="NCBI Taxonomy" id="290746"/>
    <lineage>
        <taxon>Eukaryota</taxon>
        <taxon>Metazoa</taxon>
        <taxon>Ecdysozoa</taxon>
        <taxon>Nematoda</taxon>
        <taxon>Chromadorea</taxon>
        <taxon>Rhabditida</taxon>
        <taxon>Tylenchina</taxon>
        <taxon>Cephalobomorpha</taxon>
        <taxon>Cephaloboidea</taxon>
        <taxon>Cephalobidae</taxon>
        <taxon>Acrobeloides</taxon>
    </lineage>
</organism>